<evidence type="ECO:0000313" key="2">
    <source>
        <dbReference type="Proteomes" id="UP000191448"/>
    </source>
</evidence>
<name>A0A1V4SYZ2_9CLOT</name>
<protein>
    <submittedName>
        <fullName evidence="1">Uncharacterized protein</fullName>
    </submittedName>
</protein>
<sequence>MGTLIGILGSIKKSYDEKEIIILKAIRGDDKAFLKLMKENIFYVKNPTELEIIQL</sequence>
<dbReference type="Proteomes" id="UP000191448">
    <property type="component" value="Unassembled WGS sequence"/>
</dbReference>
<dbReference type="AlphaFoldDB" id="A0A1V4SYZ2"/>
<comment type="caution">
    <text evidence="1">The sequence shown here is derived from an EMBL/GenBank/DDBJ whole genome shotgun (WGS) entry which is preliminary data.</text>
</comment>
<dbReference type="RefSeq" id="WP_207651189.1">
    <property type="nucleotide sequence ID" value="NZ_LTAY01000023.1"/>
</dbReference>
<organism evidence="1 2">
    <name type="scientific">Clostridium thermobutyricum DSM 4928</name>
    <dbReference type="NCBI Taxonomy" id="1121339"/>
    <lineage>
        <taxon>Bacteria</taxon>
        <taxon>Bacillati</taxon>
        <taxon>Bacillota</taxon>
        <taxon>Clostridia</taxon>
        <taxon>Eubacteriales</taxon>
        <taxon>Clostridiaceae</taxon>
        <taxon>Clostridium</taxon>
    </lineage>
</organism>
<gene>
    <name evidence="1" type="ORF">CLTHE_06270</name>
</gene>
<dbReference type="EMBL" id="LTAY01000023">
    <property type="protein sequence ID" value="OPX49530.1"/>
    <property type="molecule type" value="Genomic_DNA"/>
</dbReference>
<evidence type="ECO:0000313" key="1">
    <source>
        <dbReference type="EMBL" id="OPX49530.1"/>
    </source>
</evidence>
<accession>A0A1V4SYZ2</accession>
<reference evidence="1 2" key="1">
    <citation type="submission" date="2016-02" db="EMBL/GenBank/DDBJ databases">
        <title>Genome sequence of Clostridium thermobutyricum DSM 4928.</title>
        <authorList>
            <person name="Poehlein A."/>
            <person name="Daniel R."/>
        </authorList>
    </citation>
    <scope>NUCLEOTIDE SEQUENCE [LARGE SCALE GENOMIC DNA]</scope>
    <source>
        <strain evidence="1 2">DSM 4928</strain>
    </source>
</reference>
<proteinExistence type="predicted"/>